<dbReference type="Gene3D" id="2.60.310.20">
    <property type="match status" value="1"/>
</dbReference>
<accession>A0A0F2LYP8</accession>
<evidence type="ECO:0000313" key="9">
    <source>
        <dbReference type="Proteomes" id="UP000033710"/>
    </source>
</evidence>
<dbReference type="SUPFAM" id="SSF48056">
    <property type="entry name" value="Di-copper centre-containing domain"/>
    <property type="match status" value="1"/>
</dbReference>
<dbReference type="Pfam" id="PF00264">
    <property type="entry name" value="Tyrosinase"/>
    <property type="match status" value="1"/>
</dbReference>
<comment type="caution">
    <text evidence="8">The sequence shown here is derived from an EMBL/GenBank/DDBJ whole genome shotgun (WGS) entry which is preliminary data.</text>
</comment>
<protein>
    <submittedName>
        <fullName evidence="8">Tyrosinase</fullName>
    </submittedName>
</protein>
<dbReference type="AlphaFoldDB" id="A0A0F2LYP8"/>
<dbReference type="GO" id="GO:0046872">
    <property type="term" value="F:metal ion binding"/>
    <property type="evidence" value="ECO:0007669"/>
    <property type="project" value="UniProtKB-KW"/>
</dbReference>
<evidence type="ECO:0000259" key="7">
    <source>
        <dbReference type="PROSITE" id="PS00498"/>
    </source>
</evidence>
<evidence type="ECO:0000259" key="6">
    <source>
        <dbReference type="PROSITE" id="PS00497"/>
    </source>
</evidence>
<dbReference type="PANTHER" id="PTHR11474">
    <property type="entry name" value="TYROSINASE FAMILY MEMBER"/>
    <property type="match status" value="1"/>
</dbReference>
<dbReference type="RefSeq" id="XP_016585264.1">
    <property type="nucleotide sequence ID" value="XM_016729955.1"/>
</dbReference>
<dbReference type="Gene3D" id="1.10.1280.10">
    <property type="entry name" value="Di-copper center containing domain from catechol oxidase"/>
    <property type="match status" value="1"/>
</dbReference>
<keyword evidence="3" id="KW-0560">Oxidoreductase</keyword>
<dbReference type="OrthoDB" id="6132182at2759"/>
<dbReference type="InterPro" id="IPR008922">
    <property type="entry name" value="Di-copper_centre_dom_sf"/>
</dbReference>
<dbReference type="PROSITE" id="PS51257">
    <property type="entry name" value="PROKAR_LIPOPROTEIN"/>
    <property type="match status" value="1"/>
</dbReference>
<dbReference type="Proteomes" id="UP000033710">
    <property type="component" value="Unassembled WGS sequence"/>
</dbReference>
<comment type="cofactor">
    <cofactor evidence="1">
        <name>Cu(2+)</name>
        <dbReference type="ChEBI" id="CHEBI:29036"/>
    </cofactor>
</comment>
<dbReference type="VEuPathDB" id="FungiDB:SPSK_03114"/>
<keyword evidence="2" id="KW-0479">Metal-binding</keyword>
<gene>
    <name evidence="8" type="ORF">SPSK_03114</name>
</gene>
<dbReference type="InterPro" id="IPR002227">
    <property type="entry name" value="Tyrosinase_Cu-bd"/>
</dbReference>
<evidence type="ECO:0000256" key="5">
    <source>
        <dbReference type="SAM" id="MobiDB-lite"/>
    </source>
</evidence>
<sequence>MRYLSAAWPLSAARLLAISYIFFSCFLPRVVANAYDYGFDVAEHLFRRSFGSPYDAETPFVVGALAGDRNGTLPPRQEIRQMEKNTDIWTLYILGLNMMQLLVGIPSRRIFCLASNLISGGKFAKIAVDCKGIHGVPWIEWNGVAPSPGSENTGYCTHVSELFLTWHRPYLALYEQILFSLIEYIASLYSDDDERDRYLTAAMDFRIPYMDWATQPPAGESVLPLSVGGRPFINASGPNGVQRIANPLYTYLFKPLNATMFIEAPYDLWLTTVRAPTAQDSSAGSNNTAVSLALNQNFPSIQQRLYNLFSNYQNYSTFSNEAWIPTSSSGKYDSLESLHDTIHTLTGLQGHMAWIPFSAFDPIFFLHHAMVDRVFALWQILNPDSWIVPTASTLASYTTAQGEIQDSQTPLTPFYKAHNGTFWTSDDVRDMAVFGYTYDDMVEFPHESLVTKNTTAQAQAAVLINRLYSSSSPASLGPIGQNSNAKRSIRRSKKGVAAPHGTWVDGRSKDHHTGHDIHLRPWTITEAKRPPPSVVVDNEYREWVANIHAKKQALSSTFFIDLFLGVVPPDTTTWSYASNLVGTMSVFASPAGAMAGMDMSAGHTSGTIPLTSALAQKVGNGELASLEPKDVEPYLFKNLHYGIIKADGVVVAPGDVSGLRITIVSSCVQVPSSAEELPRWGSVEDHFDLI</sequence>
<dbReference type="EMBL" id="AXCR01000010">
    <property type="protein sequence ID" value="KJR82588.1"/>
    <property type="molecule type" value="Genomic_DNA"/>
</dbReference>
<name>A0A0F2LYP8_SPOSC</name>
<dbReference type="GeneID" id="27665232"/>
<dbReference type="KEGG" id="ssck:SPSK_03114"/>
<dbReference type="PROSITE" id="PS00498">
    <property type="entry name" value="TYROSINASE_2"/>
    <property type="match status" value="1"/>
</dbReference>
<evidence type="ECO:0000256" key="2">
    <source>
        <dbReference type="ARBA" id="ARBA00022723"/>
    </source>
</evidence>
<feature type="domain" description="Tyrosinase copper-binding" evidence="6">
    <location>
        <begin position="158"/>
        <end position="175"/>
    </location>
</feature>
<feature type="compositionally biased region" description="Polar residues" evidence="5">
    <location>
        <begin position="475"/>
        <end position="486"/>
    </location>
</feature>
<evidence type="ECO:0000256" key="3">
    <source>
        <dbReference type="ARBA" id="ARBA00023002"/>
    </source>
</evidence>
<feature type="domain" description="Tyrosinase copper-binding" evidence="7">
    <location>
        <begin position="361"/>
        <end position="372"/>
    </location>
</feature>
<dbReference type="PANTHER" id="PTHR11474:SF32">
    <property type="entry name" value="TYROSINASE"/>
    <property type="match status" value="1"/>
</dbReference>
<evidence type="ECO:0000256" key="4">
    <source>
        <dbReference type="ARBA" id="ARBA00023033"/>
    </source>
</evidence>
<evidence type="ECO:0000256" key="1">
    <source>
        <dbReference type="ARBA" id="ARBA00001973"/>
    </source>
</evidence>
<feature type="region of interest" description="Disordered" evidence="5">
    <location>
        <begin position="475"/>
        <end position="514"/>
    </location>
</feature>
<dbReference type="GO" id="GO:0004497">
    <property type="term" value="F:monooxygenase activity"/>
    <property type="evidence" value="ECO:0007669"/>
    <property type="project" value="UniProtKB-KW"/>
</dbReference>
<dbReference type="PRINTS" id="PR00092">
    <property type="entry name" value="TYROSINASE"/>
</dbReference>
<proteinExistence type="predicted"/>
<keyword evidence="4" id="KW-0503">Monooxygenase</keyword>
<dbReference type="InterPro" id="IPR050316">
    <property type="entry name" value="Tyrosinase/Hemocyanin"/>
</dbReference>
<dbReference type="InterPro" id="IPR041640">
    <property type="entry name" value="Tyrosinase_C"/>
</dbReference>
<reference evidence="8 9" key="1">
    <citation type="journal article" date="2014" name="BMC Genomics">
        <title>Comparative genomics of the major fungal agents of human and animal Sporotrichosis: Sporothrix schenckii and Sporothrix brasiliensis.</title>
        <authorList>
            <person name="Teixeira M.M."/>
            <person name="de Almeida L.G."/>
            <person name="Kubitschek-Barreira P."/>
            <person name="Alves F.L."/>
            <person name="Kioshima E.S."/>
            <person name="Abadio A.K."/>
            <person name="Fernandes L."/>
            <person name="Derengowski L.S."/>
            <person name="Ferreira K.S."/>
            <person name="Souza R.C."/>
            <person name="Ruiz J.C."/>
            <person name="de Andrade N.C."/>
            <person name="Paes H.C."/>
            <person name="Nicola A.M."/>
            <person name="Albuquerque P."/>
            <person name="Gerber A.L."/>
            <person name="Martins V.P."/>
            <person name="Peconick L.D."/>
            <person name="Neto A.V."/>
            <person name="Chaucanez C.B."/>
            <person name="Silva P.A."/>
            <person name="Cunha O.L."/>
            <person name="de Oliveira F.F."/>
            <person name="dos Santos T.C."/>
            <person name="Barros A.L."/>
            <person name="Soares M.A."/>
            <person name="de Oliveira L.M."/>
            <person name="Marini M.M."/>
            <person name="Villalobos-Duno H."/>
            <person name="Cunha M.M."/>
            <person name="de Hoog S."/>
            <person name="da Silveira J.F."/>
            <person name="Henrissat B."/>
            <person name="Nino-Vega G.A."/>
            <person name="Cisalpino P.S."/>
            <person name="Mora-Montes H.M."/>
            <person name="Almeida S.R."/>
            <person name="Stajich J.E."/>
            <person name="Lopes-Bezerra L.M."/>
            <person name="Vasconcelos A.T."/>
            <person name="Felipe M.S."/>
        </authorList>
    </citation>
    <scope>NUCLEOTIDE SEQUENCE [LARGE SCALE GENOMIC DNA]</scope>
    <source>
        <strain evidence="8 9">1099-18</strain>
    </source>
</reference>
<dbReference type="Pfam" id="PF18132">
    <property type="entry name" value="Tyrosinase_C"/>
    <property type="match status" value="1"/>
</dbReference>
<organism evidence="8 9">
    <name type="scientific">Sporothrix schenckii 1099-18</name>
    <dbReference type="NCBI Taxonomy" id="1397361"/>
    <lineage>
        <taxon>Eukaryota</taxon>
        <taxon>Fungi</taxon>
        <taxon>Dikarya</taxon>
        <taxon>Ascomycota</taxon>
        <taxon>Pezizomycotina</taxon>
        <taxon>Sordariomycetes</taxon>
        <taxon>Sordariomycetidae</taxon>
        <taxon>Ophiostomatales</taxon>
        <taxon>Ophiostomataceae</taxon>
        <taxon>Sporothrix</taxon>
    </lineage>
</organism>
<dbReference type="PROSITE" id="PS00497">
    <property type="entry name" value="TYROSINASE_1"/>
    <property type="match status" value="1"/>
</dbReference>
<reference evidence="8 9" key="2">
    <citation type="journal article" date="2015" name="Eukaryot. Cell">
        <title>Asexual propagation of a virulent clone complex in a human and feline outbreak of sporotrichosis.</title>
        <authorList>
            <person name="Teixeira Mde M."/>
            <person name="Rodrigues A.M."/>
            <person name="Tsui C.K."/>
            <person name="de Almeida L.G."/>
            <person name="Van Diepeningen A.D."/>
            <person name="van den Ende B.G."/>
            <person name="Fernandes G.F."/>
            <person name="Kano R."/>
            <person name="Hamelin R.C."/>
            <person name="Lopes-Bezerra L.M."/>
            <person name="Vasconcelos A.T."/>
            <person name="de Hoog S."/>
            <person name="de Camargo Z.P."/>
            <person name="Felipe M.S."/>
        </authorList>
    </citation>
    <scope>NUCLEOTIDE SEQUENCE [LARGE SCALE GENOMIC DNA]</scope>
    <source>
        <strain evidence="8 9">1099-18</strain>
    </source>
</reference>
<evidence type="ECO:0000313" key="8">
    <source>
        <dbReference type="EMBL" id="KJR82588.1"/>
    </source>
</evidence>